<sequence>MVRLLVEEARDALPLPNPAQRGRDDRSLLSNSTAGALPRSGFVLRPKAATRQYASYRLFNQRR</sequence>
<dbReference type="Proteomes" id="UP000503339">
    <property type="component" value="Chromosome"/>
</dbReference>
<keyword evidence="3" id="KW-1185">Reference proteome</keyword>
<protein>
    <submittedName>
        <fullName evidence="2">Uncharacterized protein</fullName>
    </submittedName>
</protein>
<name>A0A6M7UPM8_9HYPH</name>
<dbReference type="AlphaFoldDB" id="A0A6M7UPM8"/>
<evidence type="ECO:0000256" key="1">
    <source>
        <dbReference type="SAM" id="MobiDB-lite"/>
    </source>
</evidence>
<evidence type="ECO:0000313" key="3">
    <source>
        <dbReference type="Proteomes" id="UP000503339"/>
    </source>
</evidence>
<evidence type="ECO:0000313" key="2">
    <source>
        <dbReference type="EMBL" id="QKC77887.1"/>
    </source>
</evidence>
<organism evidence="2 3">
    <name type="scientific">Mesorhizobium erdmanii</name>
    <dbReference type="NCBI Taxonomy" id="1777866"/>
    <lineage>
        <taxon>Bacteria</taxon>
        <taxon>Pseudomonadati</taxon>
        <taxon>Pseudomonadota</taxon>
        <taxon>Alphaproteobacteria</taxon>
        <taxon>Hyphomicrobiales</taxon>
        <taxon>Phyllobacteriaceae</taxon>
        <taxon>Mesorhizobium</taxon>
    </lineage>
</organism>
<proteinExistence type="predicted"/>
<dbReference type="EMBL" id="CP033361">
    <property type="protein sequence ID" value="QKC77887.1"/>
    <property type="molecule type" value="Genomic_DNA"/>
</dbReference>
<accession>A0A6M7UPM8</accession>
<gene>
    <name evidence="2" type="ORF">EB233_22280</name>
</gene>
<dbReference type="KEGG" id="merd:EB233_22280"/>
<feature type="region of interest" description="Disordered" evidence="1">
    <location>
        <begin position="13"/>
        <end position="37"/>
    </location>
</feature>
<reference evidence="2 3" key="1">
    <citation type="submission" date="2018-10" db="EMBL/GenBank/DDBJ databases">
        <authorList>
            <person name="Perry B.J."/>
            <person name="Sullivan J.T."/>
            <person name="Murphy R.J.T."/>
            <person name="Ramsay J.P."/>
            <person name="Ronson C.W."/>
        </authorList>
    </citation>
    <scope>NUCLEOTIDE SEQUENCE [LARGE SCALE GENOMIC DNA]</scope>
    <source>
        <strain evidence="2 3">NZP2014</strain>
    </source>
</reference>